<evidence type="ECO:0000256" key="2">
    <source>
        <dbReference type="SAM" id="Phobius"/>
    </source>
</evidence>
<dbReference type="InterPro" id="IPR050553">
    <property type="entry name" value="Thioredoxin_ResA/DsbE_sf"/>
</dbReference>
<protein>
    <submittedName>
        <fullName evidence="4">Redoxin family protein</fullName>
    </submittedName>
</protein>
<feature type="transmembrane region" description="Helical" evidence="2">
    <location>
        <begin position="12"/>
        <end position="34"/>
    </location>
</feature>
<name>A0A939ET21_9HYPH</name>
<dbReference type="PROSITE" id="PS00194">
    <property type="entry name" value="THIOREDOXIN_1"/>
    <property type="match status" value="1"/>
</dbReference>
<dbReference type="PANTHER" id="PTHR42852">
    <property type="entry name" value="THIOL:DISULFIDE INTERCHANGE PROTEIN DSBE"/>
    <property type="match status" value="1"/>
</dbReference>
<dbReference type="RefSeq" id="WP_206943757.1">
    <property type="nucleotide sequence ID" value="NZ_JAFLNF010000009.1"/>
</dbReference>
<dbReference type="GO" id="GO:0016209">
    <property type="term" value="F:antioxidant activity"/>
    <property type="evidence" value="ECO:0007669"/>
    <property type="project" value="InterPro"/>
</dbReference>
<keyword evidence="5" id="KW-1185">Reference proteome</keyword>
<organism evidence="4 5">
    <name type="scientific">Roseibium limicola</name>
    <dbReference type="NCBI Taxonomy" id="2816037"/>
    <lineage>
        <taxon>Bacteria</taxon>
        <taxon>Pseudomonadati</taxon>
        <taxon>Pseudomonadota</taxon>
        <taxon>Alphaproteobacteria</taxon>
        <taxon>Hyphomicrobiales</taxon>
        <taxon>Stappiaceae</taxon>
        <taxon>Roseibium</taxon>
    </lineage>
</organism>
<keyword evidence="2" id="KW-1133">Transmembrane helix</keyword>
<comment type="caution">
    <text evidence="4">The sequence shown here is derived from an EMBL/GenBank/DDBJ whole genome shotgun (WGS) entry which is preliminary data.</text>
</comment>
<evidence type="ECO:0000313" key="4">
    <source>
        <dbReference type="EMBL" id="MBO0347103.1"/>
    </source>
</evidence>
<keyword evidence="1" id="KW-0676">Redox-active center</keyword>
<dbReference type="Proteomes" id="UP000664779">
    <property type="component" value="Unassembled WGS sequence"/>
</dbReference>
<keyword evidence="2" id="KW-0472">Membrane</keyword>
<dbReference type="PROSITE" id="PS51352">
    <property type="entry name" value="THIOREDOXIN_2"/>
    <property type="match status" value="1"/>
</dbReference>
<dbReference type="AlphaFoldDB" id="A0A939ET21"/>
<evidence type="ECO:0000256" key="1">
    <source>
        <dbReference type="ARBA" id="ARBA00023284"/>
    </source>
</evidence>
<dbReference type="NCBIfam" id="NF047696">
    <property type="entry name" value="ThlDiSintTplARhiz"/>
    <property type="match status" value="1"/>
</dbReference>
<dbReference type="GO" id="GO:0015036">
    <property type="term" value="F:disulfide oxidoreductase activity"/>
    <property type="evidence" value="ECO:0007669"/>
    <property type="project" value="UniProtKB-ARBA"/>
</dbReference>
<sequence>MSNPTAKNPKRLRQLLMTGGAGLAAVTVAVYGIWGGNGNSGTAETCQIAQSMAESVQPHVGGEVAAFIPATSPLDLSTLAFKQADGSDATMADFSGKTVLLNLWATWCAPCRKEMPALDTLQSEMGGEDFEVVAVNVDRGGTEKPEAFLSEINVENLSLRHDGSNKIITDLRKLAKAPGLPTTILIGPDGCEAGTMFGPAEWASKEAKALITSALQAVKPQG</sequence>
<dbReference type="InterPro" id="IPR036249">
    <property type="entry name" value="Thioredoxin-like_sf"/>
</dbReference>
<proteinExistence type="predicted"/>
<accession>A0A939ET21</accession>
<dbReference type="EMBL" id="JAFLNF010000009">
    <property type="protein sequence ID" value="MBO0347103.1"/>
    <property type="molecule type" value="Genomic_DNA"/>
</dbReference>
<dbReference type="InterPro" id="IPR013766">
    <property type="entry name" value="Thioredoxin_domain"/>
</dbReference>
<dbReference type="SUPFAM" id="SSF52833">
    <property type="entry name" value="Thioredoxin-like"/>
    <property type="match status" value="1"/>
</dbReference>
<dbReference type="Gene3D" id="3.40.30.10">
    <property type="entry name" value="Glutaredoxin"/>
    <property type="match status" value="1"/>
</dbReference>
<dbReference type="CDD" id="cd02966">
    <property type="entry name" value="TlpA_like_family"/>
    <property type="match status" value="1"/>
</dbReference>
<dbReference type="PANTHER" id="PTHR42852:SF13">
    <property type="entry name" value="PROTEIN DIPZ"/>
    <property type="match status" value="1"/>
</dbReference>
<evidence type="ECO:0000259" key="3">
    <source>
        <dbReference type="PROSITE" id="PS51352"/>
    </source>
</evidence>
<gene>
    <name evidence="4" type="ORF">J0X15_17885</name>
</gene>
<reference evidence="4" key="1">
    <citation type="submission" date="2021-03" db="EMBL/GenBank/DDBJ databases">
        <title>Roseibium sp. CAU 1637 isolated from Incheon.</title>
        <authorList>
            <person name="Kim W."/>
        </authorList>
    </citation>
    <scope>NUCLEOTIDE SEQUENCE</scope>
    <source>
        <strain evidence="4">CAU 1637</strain>
    </source>
</reference>
<keyword evidence="2" id="KW-0812">Transmembrane</keyword>
<dbReference type="InterPro" id="IPR000866">
    <property type="entry name" value="AhpC/TSA"/>
</dbReference>
<dbReference type="Pfam" id="PF00578">
    <property type="entry name" value="AhpC-TSA"/>
    <property type="match status" value="1"/>
</dbReference>
<feature type="domain" description="Thioredoxin" evidence="3">
    <location>
        <begin position="46"/>
        <end position="216"/>
    </location>
</feature>
<evidence type="ECO:0000313" key="5">
    <source>
        <dbReference type="Proteomes" id="UP000664779"/>
    </source>
</evidence>
<dbReference type="InterPro" id="IPR017937">
    <property type="entry name" value="Thioredoxin_CS"/>
</dbReference>